<organism evidence="2 3">
    <name type="scientific">Lentibacillus salinarum</name>
    <dbReference type="NCBI Taxonomy" id="446820"/>
    <lineage>
        <taxon>Bacteria</taxon>
        <taxon>Bacillati</taxon>
        <taxon>Bacillota</taxon>
        <taxon>Bacilli</taxon>
        <taxon>Bacillales</taxon>
        <taxon>Bacillaceae</taxon>
        <taxon>Lentibacillus</taxon>
    </lineage>
</organism>
<evidence type="ECO:0000256" key="1">
    <source>
        <dbReference type="SAM" id="Phobius"/>
    </source>
</evidence>
<name>A0ABW3ZX69_9BACI</name>
<proteinExistence type="predicted"/>
<protein>
    <submittedName>
        <fullName evidence="2">Uncharacterized protein</fullName>
    </submittedName>
</protein>
<dbReference type="EMBL" id="JBHTNH010000025">
    <property type="protein sequence ID" value="MFD1362357.1"/>
    <property type="molecule type" value="Genomic_DNA"/>
</dbReference>
<keyword evidence="3" id="KW-1185">Reference proteome</keyword>
<feature type="transmembrane region" description="Helical" evidence="1">
    <location>
        <begin position="6"/>
        <end position="25"/>
    </location>
</feature>
<dbReference type="Proteomes" id="UP001597178">
    <property type="component" value="Unassembled WGS sequence"/>
</dbReference>
<sequence>MDERQAVLVSHELVLLSLKLVLLSLELTLVQSKPMNIFGSSQNSPL</sequence>
<keyword evidence="1" id="KW-0812">Transmembrane</keyword>
<keyword evidence="1" id="KW-0472">Membrane</keyword>
<gene>
    <name evidence="2" type="ORF">ACFQ4A_11890</name>
</gene>
<accession>A0ABW3ZX69</accession>
<evidence type="ECO:0000313" key="2">
    <source>
        <dbReference type="EMBL" id="MFD1362357.1"/>
    </source>
</evidence>
<comment type="caution">
    <text evidence="2">The sequence shown here is derived from an EMBL/GenBank/DDBJ whole genome shotgun (WGS) entry which is preliminary data.</text>
</comment>
<dbReference type="RefSeq" id="WP_382400821.1">
    <property type="nucleotide sequence ID" value="NZ_JBHTNH010000025.1"/>
</dbReference>
<evidence type="ECO:0000313" key="3">
    <source>
        <dbReference type="Proteomes" id="UP001597178"/>
    </source>
</evidence>
<reference evidence="3" key="1">
    <citation type="journal article" date="2019" name="Int. J. Syst. Evol. Microbiol.">
        <title>The Global Catalogue of Microorganisms (GCM) 10K type strain sequencing project: providing services to taxonomists for standard genome sequencing and annotation.</title>
        <authorList>
            <consortium name="The Broad Institute Genomics Platform"/>
            <consortium name="The Broad Institute Genome Sequencing Center for Infectious Disease"/>
            <person name="Wu L."/>
            <person name="Ma J."/>
        </authorList>
    </citation>
    <scope>NUCLEOTIDE SEQUENCE [LARGE SCALE GENOMIC DNA]</scope>
    <source>
        <strain evidence="3">CCUG 54822</strain>
    </source>
</reference>
<keyword evidence="1" id="KW-1133">Transmembrane helix</keyword>